<dbReference type="EMBL" id="FNEE01000004">
    <property type="protein sequence ID" value="SDJ09070.1"/>
    <property type="molecule type" value="Genomic_DNA"/>
</dbReference>
<gene>
    <name evidence="1" type="ORF">SAMN05428953_104185</name>
</gene>
<dbReference type="Proteomes" id="UP000198894">
    <property type="component" value="Unassembled WGS sequence"/>
</dbReference>
<keyword evidence="2" id="KW-1185">Reference proteome</keyword>
<reference evidence="2" key="1">
    <citation type="submission" date="2016-10" db="EMBL/GenBank/DDBJ databases">
        <authorList>
            <person name="Varghese N."/>
            <person name="Submissions S."/>
        </authorList>
    </citation>
    <scope>NUCLEOTIDE SEQUENCE [LARGE SCALE GENOMIC DNA]</scope>
    <source>
        <strain evidence="2">CGMCC 1.11022</strain>
    </source>
</reference>
<sequence>MLHLNMPGEFEVGDEVALAGTVISILPSGRARVSIPSYDHPYTLEPPPKARAGDRVVLVGDVTRIDRGADKLTVRIDCGGVITVARSAITRLRKHRRASAG</sequence>
<proteinExistence type="predicted"/>
<accession>A0A1G8QY30</accession>
<organism evidence="1 2">
    <name type="scientific">Mesorhizobium muleiense</name>
    <dbReference type="NCBI Taxonomy" id="1004279"/>
    <lineage>
        <taxon>Bacteria</taxon>
        <taxon>Pseudomonadati</taxon>
        <taxon>Pseudomonadota</taxon>
        <taxon>Alphaproteobacteria</taxon>
        <taxon>Hyphomicrobiales</taxon>
        <taxon>Phyllobacteriaceae</taxon>
        <taxon>Mesorhizobium</taxon>
    </lineage>
</organism>
<evidence type="ECO:0000313" key="1">
    <source>
        <dbReference type="EMBL" id="SDJ09070.1"/>
    </source>
</evidence>
<dbReference type="AlphaFoldDB" id="A0A1G8QY30"/>
<evidence type="ECO:0008006" key="3">
    <source>
        <dbReference type="Google" id="ProtNLM"/>
    </source>
</evidence>
<protein>
    <recommendedName>
        <fullName evidence="3">Preprotein translocase subunit YajC</fullName>
    </recommendedName>
</protein>
<name>A0A1G8QY30_9HYPH</name>
<evidence type="ECO:0000313" key="2">
    <source>
        <dbReference type="Proteomes" id="UP000198894"/>
    </source>
</evidence>